<protein>
    <submittedName>
        <fullName evidence="2">Crp/Fnr family transcriptional regulator</fullName>
    </submittedName>
</protein>
<dbReference type="EMBL" id="JBEWZH010000004">
    <property type="protein sequence ID" value="MFL0162025.1"/>
    <property type="molecule type" value="Genomic_DNA"/>
</dbReference>
<dbReference type="RefSeq" id="WP_406750705.1">
    <property type="nucleotide sequence ID" value="NZ_JBEWZH010000004.1"/>
</dbReference>
<evidence type="ECO:0000313" key="3">
    <source>
        <dbReference type="Proteomes" id="UP001623558"/>
    </source>
</evidence>
<feature type="domain" description="Cyclic nucleotide-binding" evidence="1">
    <location>
        <begin position="51"/>
        <end position="136"/>
    </location>
</feature>
<proteinExistence type="predicted"/>
<gene>
    <name evidence="2" type="ORF">U0R11_06445</name>
</gene>
<sequence length="214" mass="24855">MDTISREFSGNRLYPDSLMLMSENPVILNIKKHIHLSEADCALIEQTWRRVKLTKKEYLFERGEITKDAALVVSGCLRSFSLDENGFEHIMQFAPSNWWITDMYSFISQKPGDLSVQAIMDSEVVLLSRKDQLVLFDQIPALERYFRILTENSLVAYRQRLIDNLSLSAKQRYANFCQTFPTLINDIPQKLIAAYIGVTPEFLSKMRSEYLRAR</sequence>
<comment type="caution">
    <text evidence="2">The sequence shown here is derived from an EMBL/GenBank/DDBJ whole genome shotgun (WGS) entry which is preliminary data.</text>
</comment>
<dbReference type="CDD" id="cd00038">
    <property type="entry name" value="CAP_ED"/>
    <property type="match status" value="1"/>
</dbReference>
<reference evidence="2 3" key="1">
    <citation type="submission" date="2024-07" db="EMBL/GenBank/DDBJ databases">
        <authorList>
            <person name="Pitt A."/>
            <person name="Hahn M.W."/>
        </authorList>
    </citation>
    <scope>NUCLEOTIDE SEQUENCE [LARGE SCALE GENOMIC DNA]</scope>
    <source>
        <strain evidence="2 3">1-SAACH-A3</strain>
    </source>
</reference>
<keyword evidence="3" id="KW-1185">Reference proteome</keyword>
<evidence type="ECO:0000259" key="1">
    <source>
        <dbReference type="Pfam" id="PF00027"/>
    </source>
</evidence>
<dbReference type="InterPro" id="IPR000595">
    <property type="entry name" value="cNMP-bd_dom"/>
</dbReference>
<dbReference type="Proteomes" id="UP001623558">
    <property type="component" value="Unassembled WGS sequence"/>
</dbReference>
<dbReference type="InterPro" id="IPR014710">
    <property type="entry name" value="RmlC-like_jellyroll"/>
</dbReference>
<accession>A0ABW8RWC3</accession>
<dbReference type="InterPro" id="IPR018490">
    <property type="entry name" value="cNMP-bd_dom_sf"/>
</dbReference>
<dbReference type="Pfam" id="PF00027">
    <property type="entry name" value="cNMP_binding"/>
    <property type="match status" value="1"/>
</dbReference>
<dbReference type="Gene3D" id="2.60.120.10">
    <property type="entry name" value="Jelly Rolls"/>
    <property type="match status" value="1"/>
</dbReference>
<dbReference type="SUPFAM" id="SSF51206">
    <property type="entry name" value="cAMP-binding domain-like"/>
    <property type="match status" value="1"/>
</dbReference>
<name>A0ABW8RWC3_9BACT</name>
<organism evidence="2 3">
    <name type="scientific">Aquirufa salirivi</name>
    <dbReference type="NCBI Taxonomy" id="3104729"/>
    <lineage>
        <taxon>Bacteria</taxon>
        <taxon>Pseudomonadati</taxon>
        <taxon>Bacteroidota</taxon>
        <taxon>Cytophagia</taxon>
        <taxon>Cytophagales</taxon>
        <taxon>Flectobacillaceae</taxon>
        <taxon>Aquirufa</taxon>
    </lineage>
</organism>
<evidence type="ECO:0000313" key="2">
    <source>
        <dbReference type="EMBL" id="MFL0162025.1"/>
    </source>
</evidence>